<organism evidence="2 3">
    <name type="scientific">Dreissena polymorpha</name>
    <name type="common">Zebra mussel</name>
    <name type="synonym">Mytilus polymorpha</name>
    <dbReference type="NCBI Taxonomy" id="45954"/>
    <lineage>
        <taxon>Eukaryota</taxon>
        <taxon>Metazoa</taxon>
        <taxon>Spiralia</taxon>
        <taxon>Lophotrochozoa</taxon>
        <taxon>Mollusca</taxon>
        <taxon>Bivalvia</taxon>
        <taxon>Autobranchia</taxon>
        <taxon>Heteroconchia</taxon>
        <taxon>Euheterodonta</taxon>
        <taxon>Imparidentia</taxon>
        <taxon>Neoheterodontei</taxon>
        <taxon>Myida</taxon>
        <taxon>Dreissenoidea</taxon>
        <taxon>Dreissenidae</taxon>
        <taxon>Dreissena</taxon>
    </lineage>
</organism>
<accession>A0A9D4KMC3</accession>
<evidence type="ECO:0000256" key="1">
    <source>
        <dbReference type="SAM" id="SignalP"/>
    </source>
</evidence>
<protein>
    <submittedName>
        <fullName evidence="2">Uncharacterized protein</fullName>
    </submittedName>
</protein>
<dbReference type="EMBL" id="JAIWYP010000004">
    <property type="protein sequence ID" value="KAH3842154.1"/>
    <property type="molecule type" value="Genomic_DNA"/>
</dbReference>
<reference evidence="2" key="2">
    <citation type="submission" date="2020-11" db="EMBL/GenBank/DDBJ databases">
        <authorList>
            <person name="McCartney M.A."/>
            <person name="Auch B."/>
            <person name="Kono T."/>
            <person name="Mallez S."/>
            <person name="Becker A."/>
            <person name="Gohl D.M."/>
            <person name="Silverstein K.A.T."/>
            <person name="Koren S."/>
            <person name="Bechman K.B."/>
            <person name="Herman A."/>
            <person name="Abrahante J.E."/>
            <person name="Garbe J."/>
        </authorList>
    </citation>
    <scope>NUCLEOTIDE SEQUENCE</scope>
    <source>
        <strain evidence="2">Duluth1</strain>
        <tissue evidence="2">Whole animal</tissue>
    </source>
</reference>
<keyword evidence="1" id="KW-0732">Signal</keyword>
<reference evidence="2" key="1">
    <citation type="journal article" date="2019" name="bioRxiv">
        <title>The Genome of the Zebra Mussel, Dreissena polymorpha: A Resource for Invasive Species Research.</title>
        <authorList>
            <person name="McCartney M.A."/>
            <person name="Auch B."/>
            <person name="Kono T."/>
            <person name="Mallez S."/>
            <person name="Zhang Y."/>
            <person name="Obille A."/>
            <person name="Becker A."/>
            <person name="Abrahante J.E."/>
            <person name="Garbe J."/>
            <person name="Badalamenti J.P."/>
            <person name="Herman A."/>
            <person name="Mangelson H."/>
            <person name="Liachko I."/>
            <person name="Sullivan S."/>
            <person name="Sone E.D."/>
            <person name="Koren S."/>
            <person name="Silverstein K.A.T."/>
            <person name="Beckman K.B."/>
            <person name="Gohl D.M."/>
        </authorList>
    </citation>
    <scope>NUCLEOTIDE SEQUENCE</scope>
    <source>
        <strain evidence="2">Duluth1</strain>
        <tissue evidence="2">Whole animal</tissue>
    </source>
</reference>
<sequence length="55" mass="6456">MVLNTLLFPLLMVRPSQAELSATMFVFSCICCWVWERRARSSAKSRSSNYFQRVH</sequence>
<evidence type="ECO:0000313" key="2">
    <source>
        <dbReference type="EMBL" id="KAH3842154.1"/>
    </source>
</evidence>
<gene>
    <name evidence="2" type="ORF">DPMN_115648</name>
</gene>
<dbReference type="Proteomes" id="UP000828390">
    <property type="component" value="Unassembled WGS sequence"/>
</dbReference>
<comment type="caution">
    <text evidence="2">The sequence shown here is derived from an EMBL/GenBank/DDBJ whole genome shotgun (WGS) entry which is preliminary data.</text>
</comment>
<proteinExistence type="predicted"/>
<keyword evidence="3" id="KW-1185">Reference proteome</keyword>
<dbReference type="AlphaFoldDB" id="A0A9D4KMC3"/>
<name>A0A9D4KMC3_DREPO</name>
<evidence type="ECO:0000313" key="3">
    <source>
        <dbReference type="Proteomes" id="UP000828390"/>
    </source>
</evidence>
<feature type="chain" id="PRO_5039665835" evidence="1">
    <location>
        <begin position="19"/>
        <end position="55"/>
    </location>
</feature>
<feature type="signal peptide" evidence="1">
    <location>
        <begin position="1"/>
        <end position="18"/>
    </location>
</feature>